<dbReference type="InterPro" id="IPR004104">
    <property type="entry name" value="Gfo/Idh/MocA-like_OxRdtase_C"/>
</dbReference>
<keyword evidence="2" id="KW-0560">Oxidoreductase</keyword>
<dbReference type="FunCoup" id="G7E3G2">
    <property type="interactions" value="18"/>
</dbReference>
<sequence length="381" mass="42119">MVYNVAILGTGMSCFVFHAPLLSSLPEHFKLSTILARRPESQEEVKQRLPGVKTVATLDEVCADASIDLVVISTPNELHFEQAKQCLNAGKHIVVEKPLTPTAVEADKLISLAKSKGLLIAVYQNRRLDSDLLTLLKVIREGRLGQVTDFESHFDRFRLFRKSEKVWKEQARPGGGQVYDLGSHLIDQSLYLFGKPTSITGQTYSRRQLPPLELEDAFTVTLEYGPSKATGSSSAGLPLSRELPLTVVLKGSTTSLGPNMRYIVKGDRGEFRKAGVDPQEAQLIAGKTPAKDDDLGIEDDNIAAELWSIPVSCDITKPPAPQHEKIKSEKGRYLDFYRHLHDALEHKDASRLLVQPEEAREVIHLCDLAHQSAAAQKTIAL</sequence>
<dbReference type="OrthoDB" id="446809at2759"/>
<dbReference type="OMA" id="WAHVVLN"/>
<evidence type="ECO:0008006" key="7">
    <source>
        <dbReference type="Google" id="ProtNLM"/>
    </source>
</evidence>
<evidence type="ECO:0000256" key="2">
    <source>
        <dbReference type="ARBA" id="ARBA00023002"/>
    </source>
</evidence>
<dbReference type="STRING" id="764103.G7E3G2"/>
<dbReference type="PANTHER" id="PTHR43708">
    <property type="entry name" value="CONSERVED EXPRESSED OXIDOREDUCTASE (EUROFUNG)"/>
    <property type="match status" value="1"/>
</dbReference>
<dbReference type="HOGENOM" id="CLU_023194_19_1_1"/>
<reference evidence="5 6" key="1">
    <citation type="journal article" date="2011" name="J. Gen. Appl. Microbiol.">
        <title>Draft genome sequencing of the enigmatic basidiomycete Mixia osmundae.</title>
        <authorList>
            <person name="Nishida H."/>
            <person name="Nagatsuka Y."/>
            <person name="Sugiyama J."/>
        </authorList>
    </citation>
    <scope>NUCLEOTIDE SEQUENCE [LARGE SCALE GENOMIC DNA]</scope>
    <source>
        <strain evidence="6">CBS 9802 / IAM 14324 / JCM 22182 / KY 12970</strain>
    </source>
</reference>
<dbReference type="eggNOG" id="KOG2742">
    <property type="taxonomic scope" value="Eukaryota"/>
</dbReference>
<organism evidence="5 6">
    <name type="scientific">Mixia osmundae (strain CBS 9802 / IAM 14324 / JCM 22182 / KY 12970)</name>
    <dbReference type="NCBI Taxonomy" id="764103"/>
    <lineage>
        <taxon>Eukaryota</taxon>
        <taxon>Fungi</taxon>
        <taxon>Dikarya</taxon>
        <taxon>Basidiomycota</taxon>
        <taxon>Pucciniomycotina</taxon>
        <taxon>Mixiomycetes</taxon>
        <taxon>Mixiales</taxon>
        <taxon>Mixiaceae</taxon>
        <taxon>Mixia</taxon>
    </lineage>
</organism>
<feature type="domain" description="Gfo/Idh/MocA-like oxidoreductase N-terminal" evidence="3">
    <location>
        <begin position="4"/>
        <end position="123"/>
    </location>
</feature>
<feature type="domain" description="Gfo/Idh/MocA-like oxidoreductase C-terminal" evidence="4">
    <location>
        <begin position="138"/>
        <end position="381"/>
    </location>
</feature>
<evidence type="ECO:0000313" key="5">
    <source>
        <dbReference type="EMBL" id="GAA97372.1"/>
    </source>
</evidence>
<evidence type="ECO:0000259" key="3">
    <source>
        <dbReference type="Pfam" id="PF01408"/>
    </source>
</evidence>
<dbReference type="GO" id="GO:0000166">
    <property type="term" value="F:nucleotide binding"/>
    <property type="evidence" value="ECO:0007669"/>
    <property type="project" value="InterPro"/>
</dbReference>
<protein>
    <recommendedName>
        <fullName evidence="7">Gfo/Idh/MocA-like oxidoreductase N-terminal domain-containing protein</fullName>
    </recommendedName>
</protein>
<name>G7E3G2_MIXOS</name>
<dbReference type="Proteomes" id="UP000009131">
    <property type="component" value="Unassembled WGS sequence"/>
</dbReference>
<dbReference type="InterPro" id="IPR036291">
    <property type="entry name" value="NAD(P)-bd_dom_sf"/>
</dbReference>
<proteinExistence type="inferred from homology"/>
<evidence type="ECO:0000256" key="1">
    <source>
        <dbReference type="ARBA" id="ARBA00010928"/>
    </source>
</evidence>
<comment type="caution">
    <text evidence="5">The sequence shown here is derived from an EMBL/GenBank/DDBJ whole genome shotgun (WGS) entry which is preliminary data.</text>
</comment>
<dbReference type="PANTHER" id="PTHR43708:SF5">
    <property type="entry name" value="CONSERVED EXPRESSED OXIDOREDUCTASE (EUROFUNG)-RELATED"/>
    <property type="match status" value="1"/>
</dbReference>
<dbReference type="SUPFAM" id="SSF51735">
    <property type="entry name" value="NAD(P)-binding Rossmann-fold domains"/>
    <property type="match status" value="1"/>
</dbReference>
<reference evidence="5 6" key="2">
    <citation type="journal article" date="2012" name="Open Biol.">
        <title>Characteristics of nucleosomes and linker DNA regions on the genome of the basidiomycete Mixia osmundae revealed by mono- and dinucleosome mapping.</title>
        <authorList>
            <person name="Nishida H."/>
            <person name="Kondo S."/>
            <person name="Matsumoto T."/>
            <person name="Suzuki Y."/>
            <person name="Yoshikawa H."/>
            <person name="Taylor T.D."/>
            <person name="Sugiyama J."/>
        </authorList>
    </citation>
    <scope>NUCLEOTIDE SEQUENCE [LARGE SCALE GENOMIC DNA]</scope>
    <source>
        <strain evidence="6">CBS 9802 / IAM 14324 / JCM 22182 / KY 12970</strain>
    </source>
</reference>
<dbReference type="RefSeq" id="XP_014567969.1">
    <property type="nucleotide sequence ID" value="XM_014712483.1"/>
</dbReference>
<dbReference type="InParanoid" id="G7E3G2"/>
<evidence type="ECO:0000313" key="6">
    <source>
        <dbReference type="Proteomes" id="UP000009131"/>
    </source>
</evidence>
<keyword evidence="6" id="KW-1185">Reference proteome</keyword>
<dbReference type="GO" id="GO:0016491">
    <property type="term" value="F:oxidoreductase activity"/>
    <property type="evidence" value="ECO:0007669"/>
    <property type="project" value="UniProtKB-KW"/>
</dbReference>
<dbReference type="AlphaFoldDB" id="G7E3G2"/>
<gene>
    <name evidence="5" type="primary">Mo04050</name>
    <name evidence="5" type="ORF">E5Q_04050</name>
</gene>
<dbReference type="Pfam" id="PF02894">
    <property type="entry name" value="GFO_IDH_MocA_C"/>
    <property type="match status" value="1"/>
</dbReference>
<dbReference type="InterPro" id="IPR051317">
    <property type="entry name" value="Gfo/Idh/MocA_oxidoreduct"/>
</dbReference>
<dbReference type="EMBL" id="BABT02000119">
    <property type="protein sequence ID" value="GAA97372.1"/>
    <property type="molecule type" value="Genomic_DNA"/>
</dbReference>
<accession>G7E3G2</accession>
<dbReference type="Gene3D" id="3.30.360.10">
    <property type="entry name" value="Dihydrodipicolinate Reductase, domain 2"/>
    <property type="match status" value="1"/>
</dbReference>
<dbReference type="InterPro" id="IPR000683">
    <property type="entry name" value="Gfo/Idh/MocA-like_OxRdtase_N"/>
</dbReference>
<dbReference type="Pfam" id="PF01408">
    <property type="entry name" value="GFO_IDH_MocA"/>
    <property type="match status" value="1"/>
</dbReference>
<comment type="similarity">
    <text evidence="1">Belongs to the Gfo/Idh/MocA family.</text>
</comment>
<dbReference type="Gene3D" id="3.40.50.720">
    <property type="entry name" value="NAD(P)-binding Rossmann-like Domain"/>
    <property type="match status" value="1"/>
</dbReference>
<evidence type="ECO:0000259" key="4">
    <source>
        <dbReference type="Pfam" id="PF02894"/>
    </source>
</evidence>